<name>A0A7H9BZZ9_PARPN</name>
<accession>A0A7H9BZZ9</accession>
<reference evidence="1 2" key="1">
    <citation type="submission" date="2020-07" db="EMBL/GenBank/DDBJ databases">
        <title>The complete genome of Paracoccus pantotrophus ACCC 10489.</title>
        <authorList>
            <person name="Si Y."/>
        </authorList>
    </citation>
    <scope>NUCLEOTIDE SEQUENCE [LARGE SCALE GENOMIC DNA]</scope>
    <source>
        <strain evidence="1 2">ACCC10489</strain>
        <plasmid evidence="1 2">unnamed1</plasmid>
    </source>
</reference>
<evidence type="ECO:0008006" key="3">
    <source>
        <dbReference type="Google" id="ProtNLM"/>
    </source>
</evidence>
<dbReference type="AlphaFoldDB" id="A0A7H9BZZ9"/>
<geneLocation type="plasmid" evidence="1 2">
    <name>unnamed1</name>
</geneLocation>
<evidence type="ECO:0000313" key="1">
    <source>
        <dbReference type="EMBL" id="QLH16679.1"/>
    </source>
</evidence>
<sequence length="145" mass="16358">MDASLYPDLHAPKDGYVFVVTYGRSGSTLTQSLLNSIPGYCIRGENGNIPYFFSRAADLVMNNNMYSWRREDKGKDSAEVRPYLKDIIGMPFDPWAGAENVDPDDFLLSMMNLFVKKILQPDEGCRVSGFKEIRFHEDPGFSGDT</sequence>
<organism evidence="1 2">
    <name type="scientific">Paracoccus pantotrophus</name>
    <name type="common">Thiosphaera pantotropha</name>
    <dbReference type="NCBI Taxonomy" id="82367"/>
    <lineage>
        <taxon>Bacteria</taxon>
        <taxon>Pseudomonadati</taxon>
        <taxon>Pseudomonadota</taxon>
        <taxon>Alphaproteobacteria</taxon>
        <taxon>Rhodobacterales</taxon>
        <taxon>Paracoccaceae</taxon>
        <taxon>Paracoccus</taxon>
    </lineage>
</organism>
<dbReference type="EMBL" id="CP058691">
    <property type="protein sequence ID" value="QLH16679.1"/>
    <property type="molecule type" value="Genomic_DNA"/>
</dbReference>
<dbReference type="SUPFAM" id="SSF52540">
    <property type="entry name" value="P-loop containing nucleoside triphosphate hydrolases"/>
    <property type="match status" value="1"/>
</dbReference>
<dbReference type="Proteomes" id="UP000509322">
    <property type="component" value="Plasmid unnamed1"/>
</dbReference>
<keyword evidence="1" id="KW-0614">Plasmid</keyword>
<evidence type="ECO:0000313" key="2">
    <source>
        <dbReference type="Proteomes" id="UP000509322"/>
    </source>
</evidence>
<protein>
    <recommendedName>
        <fullName evidence="3">Sulfotransferase family protein</fullName>
    </recommendedName>
</protein>
<proteinExistence type="predicted"/>
<dbReference type="RefSeq" id="WP_179922288.1">
    <property type="nucleotide sequence ID" value="NZ_CP058691.1"/>
</dbReference>
<dbReference type="Gene3D" id="3.40.50.300">
    <property type="entry name" value="P-loop containing nucleotide triphosphate hydrolases"/>
    <property type="match status" value="1"/>
</dbReference>
<gene>
    <name evidence="1" type="ORF">HYQ43_20900</name>
</gene>
<dbReference type="InterPro" id="IPR027417">
    <property type="entry name" value="P-loop_NTPase"/>
</dbReference>